<protein>
    <submittedName>
        <fullName evidence="4">PiggyBac transposable element-derived protein 4-like</fullName>
    </submittedName>
</protein>
<gene>
    <name evidence="4" type="primary">LOC117542179</name>
</gene>
<dbReference type="RefSeq" id="XP_034065557.1">
    <property type="nucleotide sequence ID" value="XM_034209666.1"/>
</dbReference>
<dbReference type="PANTHER" id="PTHR46599:SF6">
    <property type="entry name" value="DUAL SPECIFICITY PHOSPHATASE 26"/>
    <property type="match status" value="1"/>
</dbReference>
<dbReference type="Pfam" id="PF13843">
    <property type="entry name" value="DDE_Tnp_1_7"/>
    <property type="match status" value="2"/>
</dbReference>
<dbReference type="Proteomes" id="UP000515161">
    <property type="component" value="Unplaced"/>
</dbReference>
<sequence length="426" mass="48830">MSNASEERTALGYMEYILEEDHDSEIEENVSEDEDYLEVNDEDYDYDQSNEETDIRPDATFMSKNCEIQWSSSPNGRQATLSAANIMKAVPGPTRMAVSRVTDIKSAFELVISNTVLKIVLDMTNLEGRRVYGEEWKELDEMHLHAYLGLLILAGVYKSKDESTASLWDADTGRNIFRATMSLGTFHIFSRVIRFDNRDTRAGRRERDKLAAIRTVWDKWVERLPLLYNPGPNVTVDERLVAFRGRCPFKQYMPSKPAKYGLKIWAACDANSSYALNLQVYTGKPVGGAPEWNQGMRVVLDMAKGLRGHNITCDNFFTSYNLGQELLKRKLTMVGTVRKNRTELPAEMLVIKNRVPQSSKRVLNKELEVIQYNNKTKSGVDTMDQMVRTYTCKRRTQRKPMVLWHNVLDVATLNAYFTAQHPDYVV</sequence>
<evidence type="ECO:0000313" key="3">
    <source>
        <dbReference type="Proteomes" id="UP000515161"/>
    </source>
</evidence>
<organism evidence="3 4">
    <name type="scientific">Gymnodraco acuticeps</name>
    <name type="common">Antarctic dragonfish</name>
    <dbReference type="NCBI Taxonomy" id="8218"/>
    <lineage>
        <taxon>Eukaryota</taxon>
        <taxon>Metazoa</taxon>
        <taxon>Chordata</taxon>
        <taxon>Craniata</taxon>
        <taxon>Vertebrata</taxon>
        <taxon>Euteleostomi</taxon>
        <taxon>Actinopterygii</taxon>
        <taxon>Neopterygii</taxon>
        <taxon>Teleostei</taxon>
        <taxon>Neoteleostei</taxon>
        <taxon>Acanthomorphata</taxon>
        <taxon>Eupercaria</taxon>
        <taxon>Perciformes</taxon>
        <taxon>Notothenioidei</taxon>
        <taxon>Bathydraconidae</taxon>
        <taxon>Gymnodraco</taxon>
    </lineage>
</organism>
<dbReference type="GeneID" id="117542179"/>
<keyword evidence="3" id="KW-1185">Reference proteome</keyword>
<dbReference type="AlphaFoldDB" id="A0A6P8UH63"/>
<accession>A0A6P8UH63</accession>
<dbReference type="InterPro" id="IPR029526">
    <property type="entry name" value="PGBD"/>
</dbReference>
<name>A0A6P8UH63_GYMAC</name>
<reference evidence="4" key="1">
    <citation type="submission" date="2025-08" db="UniProtKB">
        <authorList>
            <consortium name="RefSeq"/>
        </authorList>
    </citation>
    <scope>IDENTIFICATION</scope>
</reference>
<evidence type="ECO:0000256" key="1">
    <source>
        <dbReference type="SAM" id="MobiDB-lite"/>
    </source>
</evidence>
<feature type="domain" description="PiggyBac transposable element-derived protein" evidence="2">
    <location>
        <begin position="358"/>
        <end position="416"/>
    </location>
</feature>
<evidence type="ECO:0000259" key="2">
    <source>
        <dbReference type="Pfam" id="PF13843"/>
    </source>
</evidence>
<proteinExistence type="predicted"/>
<feature type="domain" description="PiggyBac transposable element-derived protein" evidence="2">
    <location>
        <begin position="107"/>
        <end position="357"/>
    </location>
</feature>
<dbReference type="PANTHER" id="PTHR46599">
    <property type="entry name" value="PIGGYBAC TRANSPOSABLE ELEMENT-DERIVED PROTEIN 4"/>
    <property type="match status" value="1"/>
</dbReference>
<dbReference type="KEGG" id="gacu:117542179"/>
<dbReference type="InParanoid" id="A0A6P8UH63"/>
<feature type="region of interest" description="Disordered" evidence="1">
    <location>
        <begin position="21"/>
        <end position="50"/>
    </location>
</feature>
<dbReference type="OrthoDB" id="10030973at2759"/>
<evidence type="ECO:0000313" key="4">
    <source>
        <dbReference type="RefSeq" id="XP_034065557.1"/>
    </source>
</evidence>